<reference evidence="2 3" key="1">
    <citation type="submission" date="2024-03" db="EMBL/GenBank/DDBJ databases">
        <authorList>
            <person name="Gkanogiannis A."/>
            <person name="Becerra Lopez-Lavalle L."/>
        </authorList>
    </citation>
    <scope>NUCLEOTIDE SEQUENCE [LARGE SCALE GENOMIC DNA]</scope>
</reference>
<dbReference type="EMBL" id="OZ021737">
    <property type="protein sequence ID" value="CAK9317111.1"/>
    <property type="molecule type" value="Genomic_DNA"/>
</dbReference>
<keyword evidence="1" id="KW-0812">Transmembrane</keyword>
<keyword evidence="1" id="KW-0472">Membrane</keyword>
<name>A0ABP0YBZ9_9ROSI</name>
<keyword evidence="3" id="KW-1185">Reference proteome</keyword>
<keyword evidence="1" id="KW-1133">Transmembrane helix</keyword>
<organism evidence="2 3">
    <name type="scientific">Citrullus colocynthis</name>
    <name type="common">colocynth</name>
    <dbReference type="NCBI Taxonomy" id="252529"/>
    <lineage>
        <taxon>Eukaryota</taxon>
        <taxon>Viridiplantae</taxon>
        <taxon>Streptophyta</taxon>
        <taxon>Embryophyta</taxon>
        <taxon>Tracheophyta</taxon>
        <taxon>Spermatophyta</taxon>
        <taxon>Magnoliopsida</taxon>
        <taxon>eudicotyledons</taxon>
        <taxon>Gunneridae</taxon>
        <taxon>Pentapetalae</taxon>
        <taxon>rosids</taxon>
        <taxon>fabids</taxon>
        <taxon>Cucurbitales</taxon>
        <taxon>Cucurbitaceae</taxon>
        <taxon>Benincaseae</taxon>
        <taxon>Citrullus</taxon>
    </lineage>
</organism>
<feature type="transmembrane region" description="Helical" evidence="1">
    <location>
        <begin position="71"/>
        <end position="89"/>
    </location>
</feature>
<protein>
    <recommendedName>
        <fullName evidence="4">Transmembrane protein</fullName>
    </recommendedName>
</protein>
<evidence type="ECO:0008006" key="4">
    <source>
        <dbReference type="Google" id="ProtNLM"/>
    </source>
</evidence>
<sequence>MKGIDEKNPAGAVDWICAVVHGFRLNRPPFQNSIPLTLNNIVQNGPKLTPLVTFQMFSSKKNQKQSECKKVPTMKSIFIIMVIAIVWLINQINGSPHSSTAPSNSNALKILSEAYSGPSNRGIGHRN</sequence>
<evidence type="ECO:0000313" key="2">
    <source>
        <dbReference type="EMBL" id="CAK9317111.1"/>
    </source>
</evidence>
<dbReference type="Proteomes" id="UP001642487">
    <property type="component" value="Chromosome 3"/>
</dbReference>
<evidence type="ECO:0000256" key="1">
    <source>
        <dbReference type="SAM" id="Phobius"/>
    </source>
</evidence>
<accession>A0ABP0YBZ9</accession>
<proteinExistence type="predicted"/>
<evidence type="ECO:0000313" key="3">
    <source>
        <dbReference type="Proteomes" id="UP001642487"/>
    </source>
</evidence>
<gene>
    <name evidence="2" type="ORF">CITCOLO1_LOCUS9007</name>
</gene>